<comment type="subcellular location">
    <subcellularLocation>
        <location evidence="6">Cytoplasm</location>
    </subcellularLocation>
</comment>
<feature type="coiled-coil region" evidence="7">
    <location>
        <begin position="42"/>
        <end position="95"/>
    </location>
</feature>
<dbReference type="HAMAP" id="MF_00093">
    <property type="entry name" value="Rel_fac_1"/>
    <property type="match status" value="1"/>
</dbReference>
<dbReference type="Gene3D" id="3.30.70.1660">
    <property type="match status" value="1"/>
</dbReference>
<dbReference type="Pfam" id="PF03462">
    <property type="entry name" value="PCRF"/>
    <property type="match status" value="1"/>
</dbReference>
<evidence type="ECO:0000256" key="4">
    <source>
        <dbReference type="ARBA" id="ARBA00022917"/>
    </source>
</evidence>
<keyword evidence="4 6" id="KW-0648">Protein biosynthesis</keyword>
<feature type="modified residue" description="N5-methylglutamine" evidence="6">
    <location>
        <position position="234"/>
    </location>
</feature>
<gene>
    <name evidence="6 9" type="primary">prfA</name>
    <name evidence="9" type="ORF">RGC78_09635</name>
</gene>
<comment type="caution">
    <text evidence="9">The sequence shown here is derived from an EMBL/GenBank/DDBJ whole genome shotgun (WGS) entry which is preliminary data.</text>
</comment>
<name>A0ABU1EHJ1_9CLOT</name>
<evidence type="ECO:0000256" key="3">
    <source>
        <dbReference type="ARBA" id="ARBA00022481"/>
    </source>
</evidence>
<proteinExistence type="inferred from homology"/>
<evidence type="ECO:0000256" key="2">
    <source>
        <dbReference type="ARBA" id="ARBA00010835"/>
    </source>
</evidence>
<dbReference type="Pfam" id="PF00472">
    <property type="entry name" value="RF-1"/>
    <property type="match status" value="1"/>
</dbReference>
<dbReference type="Gene3D" id="6.10.140.1950">
    <property type="match status" value="1"/>
</dbReference>
<dbReference type="PANTHER" id="PTHR43804:SF7">
    <property type="entry name" value="LD18447P"/>
    <property type="match status" value="1"/>
</dbReference>
<organism evidence="9 10">
    <name type="scientific">Clostridium aquiflavi</name>
    <dbReference type="NCBI Taxonomy" id="3073603"/>
    <lineage>
        <taxon>Bacteria</taxon>
        <taxon>Bacillati</taxon>
        <taxon>Bacillota</taxon>
        <taxon>Clostridia</taxon>
        <taxon>Eubacteriales</taxon>
        <taxon>Clostridiaceae</taxon>
        <taxon>Clostridium</taxon>
    </lineage>
</organism>
<dbReference type="InterPro" id="IPR000352">
    <property type="entry name" value="Pep_chain_release_fac_I"/>
</dbReference>
<keyword evidence="6" id="KW-0963">Cytoplasm</keyword>
<accession>A0ABU1EHJ1</accession>
<evidence type="ECO:0000256" key="7">
    <source>
        <dbReference type="SAM" id="Coils"/>
    </source>
</evidence>
<dbReference type="PANTHER" id="PTHR43804">
    <property type="entry name" value="LD18447P"/>
    <property type="match status" value="1"/>
</dbReference>
<evidence type="ECO:0000313" key="10">
    <source>
        <dbReference type="Proteomes" id="UP001256646"/>
    </source>
</evidence>
<evidence type="ECO:0000313" key="9">
    <source>
        <dbReference type="EMBL" id="MDR5587728.1"/>
    </source>
</evidence>
<protein>
    <recommendedName>
        <fullName evidence="5 6">Peptide chain release factor 1</fullName>
        <shortName evidence="6">RF-1</shortName>
    </recommendedName>
</protein>
<dbReference type="NCBIfam" id="NF001859">
    <property type="entry name" value="PRK00591.1"/>
    <property type="match status" value="1"/>
</dbReference>
<dbReference type="SMART" id="SM00937">
    <property type="entry name" value="PCRF"/>
    <property type="match status" value="1"/>
</dbReference>
<keyword evidence="10" id="KW-1185">Reference proteome</keyword>
<dbReference type="InterPro" id="IPR004373">
    <property type="entry name" value="RF-1"/>
</dbReference>
<dbReference type="InterPro" id="IPR045853">
    <property type="entry name" value="Pep_chain_release_fac_I_sf"/>
</dbReference>
<keyword evidence="3 6" id="KW-0488">Methylation</keyword>
<dbReference type="NCBIfam" id="TIGR00019">
    <property type="entry name" value="prfA"/>
    <property type="match status" value="1"/>
</dbReference>
<dbReference type="InterPro" id="IPR005139">
    <property type="entry name" value="PCRF"/>
</dbReference>
<evidence type="ECO:0000256" key="1">
    <source>
        <dbReference type="ARBA" id="ARBA00002986"/>
    </source>
</evidence>
<dbReference type="Proteomes" id="UP001256646">
    <property type="component" value="Unassembled WGS sequence"/>
</dbReference>
<dbReference type="Gene3D" id="3.30.160.20">
    <property type="match status" value="1"/>
</dbReference>
<dbReference type="RefSeq" id="WP_252216321.1">
    <property type="nucleotide sequence ID" value="NZ_JAVJAN010000023.1"/>
</dbReference>
<dbReference type="PROSITE" id="PS00745">
    <property type="entry name" value="RF_PROK_I"/>
    <property type="match status" value="1"/>
</dbReference>
<evidence type="ECO:0000256" key="5">
    <source>
        <dbReference type="ARBA" id="ARBA00050039"/>
    </source>
</evidence>
<dbReference type="EMBL" id="JAVJAN010000023">
    <property type="protein sequence ID" value="MDR5587728.1"/>
    <property type="molecule type" value="Genomic_DNA"/>
</dbReference>
<keyword evidence="7" id="KW-0175">Coiled coil</keyword>
<sequence>MLLDKLAFIENKYDELSVKISDPSIMQNQNEWRKLCKEQSDLEIIVNAYKEYKQVIEDLEVNKDMLNEESDKEMKEMLNEEISSLSQREVELEKEIQILLLPKDPNDDKNVFVEIRGGAGGEEAALFAYNLFRMYTRYAERQRWSTEIMSLNETDIGGFKEVVFMIKGNGAYSKLKYESGVHRVQRVPDTESSGRIHTSTVTVAVLPEVDDVEIEIADKDVRIDVFRASGHGGQCVNTTDSAVRITHLPSGLVVSCQDEKSQLKNKEKAMKVLRSRLFEKAEQERADGIAADRKSQVGTGDRSERIRTYNYPQGRITDHRIGLTLYKLDSFLDGDVQEMINALITADQAEKMQKMGNSEM</sequence>
<evidence type="ECO:0000256" key="6">
    <source>
        <dbReference type="HAMAP-Rule" id="MF_00093"/>
    </source>
</evidence>
<comment type="PTM">
    <text evidence="6">Methylated by PrmC. Methylation increases the termination efficiency of RF1.</text>
</comment>
<reference evidence="9 10" key="1">
    <citation type="submission" date="2023-09" db="EMBL/GenBank/DDBJ databases">
        <authorList>
            <person name="Zhai L."/>
        </authorList>
    </citation>
    <scope>NUCLEOTIDE SEQUENCE [LARGE SCALE GENOMIC DNA]</scope>
    <source>
        <strain evidence="9 10">5 N-1</strain>
    </source>
</reference>
<feature type="domain" description="Prokaryotic-type class I peptide chain release factors" evidence="8">
    <location>
        <begin position="227"/>
        <end position="243"/>
    </location>
</feature>
<comment type="function">
    <text evidence="1 6">Peptide chain release factor 1 directs the termination of translation in response to the peptide chain termination codons UAG and UAA.</text>
</comment>
<comment type="similarity">
    <text evidence="2 6">Belongs to the prokaryotic/mitochondrial release factor family.</text>
</comment>
<evidence type="ECO:0000259" key="8">
    <source>
        <dbReference type="PROSITE" id="PS00745"/>
    </source>
</evidence>
<dbReference type="SUPFAM" id="SSF75620">
    <property type="entry name" value="Release factor"/>
    <property type="match status" value="1"/>
</dbReference>
<dbReference type="InterPro" id="IPR050057">
    <property type="entry name" value="Prokaryotic/Mito_RF"/>
</dbReference>